<dbReference type="EMBL" id="CAACVG010008342">
    <property type="protein sequence ID" value="VEN49401.1"/>
    <property type="molecule type" value="Genomic_DNA"/>
</dbReference>
<keyword evidence="4" id="KW-0720">Serine protease</keyword>
<dbReference type="PANTHER" id="PTHR24276:SF91">
    <property type="entry name" value="AT26814P-RELATED"/>
    <property type="match status" value="1"/>
</dbReference>
<evidence type="ECO:0000256" key="2">
    <source>
        <dbReference type="ARBA" id="ARBA00022670"/>
    </source>
</evidence>
<feature type="signal peptide" evidence="6">
    <location>
        <begin position="1"/>
        <end position="16"/>
    </location>
</feature>
<dbReference type="PROSITE" id="PS50240">
    <property type="entry name" value="TRYPSIN_DOM"/>
    <property type="match status" value="1"/>
</dbReference>
<dbReference type="AlphaFoldDB" id="A0A653CNB4"/>
<keyword evidence="5" id="KW-1015">Disulfide bond</keyword>
<keyword evidence="2" id="KW-0645">Protease</keyword>
<evidence type="ECO:0000313" key="8">
    <source>
        <dbReference type="EMBL" id="VEN49401.1"/>
    </source>
</evidence>
<organism evidence="8 9">
    <name type="scientific">Callosobruchus maculatus</name>
    <name type="common">Southern cowpea weevil</name>
    <name type="synonym">Pulse bruchid</name>
    <dbReference type="NCBI Taxonomy" id="64391"/>
    <lineage>
        <taxon>Eukaryota</taxon>
        <taxon>Metazoa</taxon>
        <taxon>Ecdysozoa</taxon>
        <taxon>Arthropoda</taxon>
        <taxon>Hexapoda</taxon>
        <taxon>Insecta</taxon>
        <taxon>Pterygota</taxon>
        <taxon>Neoptera</taxon>
        <taxon>Endopterygota</taxon>
        <taxon>Coleoptera</taxon>
        <taxon>Polyphaga</taxon>
        <taxon>Cucujiformia</taxon>
        <taxon>Chrysomeloidea</taxon>
        <taxon>Chrysomelidae</taxon>
        <taxon>Bruchinae</taxon>
        <taxon>Bruchini</taxon>
        <taxon>Callosobruchus</taxon>
    </lineage>
</organism>
<dbReference type="GO" id="GO:0004252">
    <property type="term" value="F:serine-type endopeptidase activity"/>
    <property type="evidence" value="ECO:0007669"/>
    <property type="project" value="InterPro"/>
</dbReference>
<evidence type="ECO:0000256" key="1">
    <source>
        <dbReference type="ARBA" id="ARBA00007664"/>
    </source>
</evidence>
<dbReference type="InterPro" id="IPR018114">
    <property type="entry name" value="TRYPSIN_HIS"/>
</dbReference>
<sequence length="269" mass="29542">MILLLLLAVHCDYGDGAAIVNGRYKPMEPSLGEVPFQVSLSMRINGSFYPFCGGSLIHPRWVLTAAHCLEQDGNPFPSNMMYATLGSIYTNGKGGQRIKVETFVMNRKYFESDSGYDIGVVKLSTNAQLGRNVKLIKLHINNKESLIGTTAFLAGFGIINDHYQEPVRLRKAVLHIDNPSKCFVSAPANYPEICCTSTLSEGKACKGDSGGPLFIKQNGRHIQVGITSHLAILPVCIVNFNNSVYTRVSAYIGWLLRATGIDFTKYNQS</sequence>
<dbReference type="Gene3D" id="2.40.10.10">
    <property type="entry name" value="Trypsin-like serine proteases"/>
    <property type="match status" value="1"/>
</dbReference>
<gene>
    <name evidence="8" type="ORF">CALMAC_LOCUS10526</name>
</gene>
<dbReference type="PANTHER" id="PTHR24276">
    <property type="entry name" value="POLYSERASE-RELATED"/>
    <property type="match status" value="1"/>
</dbReference>
<evidence type="ECO:0000259" key="7">
    <source>
        <dbReference type="PROSITE" id="PS50240"/>
    </source>
</evidence>
<reference evidence="8 9" key="1">
    <citation type="submission" date="2019-01" db="EMBL/GenBank/DDBJ databases">
        <authorList>
            <person name="Sayadi A."/>
        </authorList>
    </citation>
    <scope>NUCLEOTIDE SEQUENCE [LARGE SCALE GENOMIC DNA]</scope>
</reference>
<dbReference type="Pfam" id="PF00089">
    <property type="entry name" value="Trypsin"/>
    <property type="match status" value="1"/>
</dbReference>
<dbReference type="InterPro" id="IPR009003">
    <property type="entry name" value="Peptidase_S1_PA"/>
</dbReference>
<evidence type="ECO:0000256" key="6">
    <source>
        <dbReference type="SAM" id="SignalP"/>
    </source>
</evidence>
<feature type="domain" description="Peptidase S1" evidence="7">
    <location>
        <begin position="19"/>
        <end position="260"/>
    </location>
</feature>
<dbReference type="OrthoDB" id="5597713at2759"/>
<comment type="similarity">
    <text evidence="1">Belongs to the peptidase S1 family.</text>
</comment>
<keyword evidence="9" id="KW-1185">Reference proteome</keyword>
<dbReference type="Proteomes" id="UP000410492">
    <property type="component" value="Unassembled WGS sequence"/>
</dbReference>
<evidence type="ECO:0000256" key="4">
    <source>
        <dbReference type="ARBA" id="ARBA00022825"/>
    </source>
</evidence>
<dbReference type="InterPro" id="IPR001254">
    <property type="entry name" value="Trypsin_dom"/>
</dbReference>
<feature type="chain" id="PRO_5024810273" description="Peptidase S1 domain-containing protein" evidence="6">
    <location>
        <begin position="17"/>
        <end position="269"/>
    </location>
</feature>
<protein>
    <recommendedName>
        <fullName evidence="7">Peptidase S1 domain-containing protein</fullName>
    </recommendedName>
</protein>
<evidence type="ECO:0000256" key="5">
    <source>
        <dbReference type="ARBA" id="ARBA00023157"/>
    </source>
</evidence>
<dbReference type="SMART" id="SM00020">
    <property type="entry name" value="Tryp_SPc"/>
    <property type="match status" value="1"/>
</dbReference>
<dbReference type="SUPFAM" id="SSF50494">
    <property type="entry name" value="Trypsin-like serine proteases"/>
    <property type="match status" value="1"/>
</dbReference>
<name>A0A653CNB4_CALMS</name>
<evidence type="ECO:0000313" key="9">
    <source>
        <dbReference type="Proteomes" id="UP000410492"/>
    </source>
</evidence>
<keyword evidence="3" id="KW-0378">Hydrolase</keyword>
<accession>A0A653CNB4</accession>
<dbReference type="GO" id="GO:0006508">
    <property type="term" value="P:proteolysis"/>
    <property type="evidence" value="ECO:0007669"/>
    <property type="project" value="UniProtKB-KW"/>
</dbReference>
<keyword evidence="6" id="KW-0732">Signal</keyword>
<dbReference type="InterPro" id="IPR001314">
    <property type="entry name" value="Peptidase_S1A"/>
</dbReference>
<dbReference type="PROSITE" id="PS00134">
    <property type="entry name" value="TRYPSIN_HIS"/>
    <property type="match status" value="1"/>
</dbReference>
<dbReference type="InterPro" id="IPR043504">
    <property type="entry name" value="Peptidase_S1_PA_chymotrypsin"/>
</dbReference>
<dbReference type="FunFam" id="2.40.10.10:FF:000068">
    <property type="entry name" value="transmembrane protease serine 2"/>
    <property type="match status" value="1"/>
</dbReference>
<dbReference type="PRINTS" id="PR00722">
    <property type="entry name" value="CHYMOTRYPSIN"/>
</dbReference>
<evidence type="ECO:0000256" key="3">
    <source>
        <dbReference type="ARBA" id="ARBA00022801"/>
    </source>
</evidence>
<dbReference type="CDD" id="cd00190">
    <property type="entry name" value="Tryp_SPc"/>
    <property type="match status" value="1"/>
</dbReference>
<proteinExistence type="inferred from homology"/>
<dbReference type="InterPro" id="IPR050430">
    <property type="entry name" value="Peptidase_S1"/>
</dbReference>